<name>A0A2K1IFG6_PHYPA</name>
<dbReference type="Proteomes" id="UP000006727">
    <property type="component" value="Chromosome 24"/>
</dbReference>
<sequence length="500" mass="56697">MIISGATEVSNKKAPRTTPRESQTIVLPASKNAPFTSLSPDEWASERLEDSQPRASTPNQATASSNRITPIFPARNISGSLQSVWENREALVPRSQQQSVLNVASGSFGKRRRSKDQSKQVSSVASLTTESSSKNINSRLQEQTEKQQASKICQHLRYVSNYCRALQNYLPTSGLRQIQACAEEWPALGNSFTVAQRRAEELESYKPTVPISRYRNKTRFWDFHASSSLRLRQDPQLVQRQNLRHVAKEGAVNGKVVENKVHEPKLMMLNNDFAVTSSLRDNLLITIALTERECSTQFVEDQEELKLGLKEQAHLVLLGRFTAFSSFLQFKLCHDALRVKYEQNAGGSSTISESLSVEYFARRFRAQDIVSEMEVEYWSSNWKKVDYICTLYGQRVGVSVSRAMAFPDPKAFSPEMAHRLLHKKLYGLVVARDGVTKRHSFSKSILHVWCETQRTAEIMRTVSTDVRKDLNISDSIIMVLTVADDLYSRPIFYEHALHQS</sequence>
<reference evidence="2 4" key="2">
    <citation type="journal article" date="2018" name="Plant J.">
        <title>The Physcomitrella patens chromosome-scale assembly reveals moss genome structure and evolution.</title>
        <authorList>
            <person name="Lang D."/>
            <person name="Ullrich K.K."/>
            <person name="Murat F."/>
            <person name="Fuchs J."/>
            <person name="Jenkins J."/>
            <person name="Haas F.B."/>
            <person name="Piednoel M."/>
            <person name="Gundlach H."/>
            <person name="Van Bel M."/>
            <person name="Meyberg R."/>
            <person name="Vives C."/>
            <person name="Morata J."/>
            <person name="Symeonidi A."/>
            <person name="Hiss M."/>
            <person name="Muchero W."/>
            <person name="Kamisugi Y."/>
            <person name="Saleh O."/>
            <person name="Blanc G."/>
            <person name="Decker E.L."/>
            <person name="van Gessel N."/>
            <person name="Grimwood J."/>
            <person name="Hayes R.D."/>
            <person name="Graham S.W."/>
            <person name="Gunter L.E."/>
            <person name="McDaniel S.F."/>
            <person name="Hoernstein S.N.W."/>
            <person name="Larsson A."/>
            <person name="Li F.W."/>
            <person name="Perroud P.F."/>
            <person name="Phillips J."/>
            <person name="Ranjan P."/>
            <person name="Rokshar D.S."/>
            <person name="Rothfels C.J."/>
            <person name="Schneider L."/>
            <person name="Shu S."/>
            <person name="Stevenson D.W."/>
            <person name="Thummler F."/>
            <person name="Tillich M."/>
            <person name="Villarreal Aguilar J.C."/>
            <person name="Widiez T."/>
            <person name="Wong G.K."/>
            <person name="Wymore A."/>
            <person name="Zhang Y."/>
            <person name="Zimmer A.D."/>
            <person name="Quatrano R.S."/>
            <person name="Mayer K.F.X."/>
            <person name="Goodstein D."/>
            <person name="Casacuberta J.M."/>
            <person name="Vandepoele K."/>
            <person name="Reski R."/>
            <person name="Cuming A.C."/>
            <person name="Tuskan G.A."/>
            <person name="Maumus F."/>
            <person name="Salse J."/>
            <person name="Schmutz J."/>
            <person name="Rensing S.A."/>
        </authorList>
    </citation>
    <scope>NUCLEOTIDE SEQUENCE [LARGE SCALE GENOMIC DNA]</scope>
    <source>
        <strain evidence="3 4">cv. Gransden 2004</strain>
    </source>
</reference>
<protein>
    <submittedName>
        <fullName evidence="2 3">Uncharacterized protein</fullName>
    </submittedName>
</protein>
<feature type="compositionally biased region" description="Polar residues" evidence="1">
    <location>
        <begin position="53"/>
        <end position="68"/>
    </location>
</feature>
<evidence type="ECO:0000313" key="4">
    <source>
        <dbReference type="Proteomes" id="UP000006727"/>
    </source>
</evidence>
<accession>A0A2K1IFG6</accession>
<reference evidence="2 4" key="1">
    <citation type="journal article" date="2008" name="Science">
        <title>The Physcomitrella genome reveals evolutionary insights into the conquest of land by plants.</title>
        <authorList>
            <person name="Rensing S."/>
            <person name="Lang D."/>
            <person name="Zimmer A."/>
            <person name="Terry A."/>
            <person name="Salamov A."/>
            <person name="Shapiro H."/>
            <person name="Nishiyama T."/>
            <person name="Perroud P.-F."/>
            <person name="Lindquist E."/>
            <person name="Kamisugi Y."/>
            <person name="Tanahashi T."/>
            <person name="Sakakibara K."/>
            <person name="Fujita T."/>
            <person name="Oishi K."/>
            <person name="Shin-I T."/>
            <person name="Kuroki Y."/>
            <person name="Toyoda A."/>
            <person name="Suzuki Y."/>
            <person name="Hashimoto A."/>
            <person name="Yamaguchi K."/>
            <person name="Sugano A."/>
            <person name="Kohara Y."/>
            <person name="Fujiyama A."/>
            <person name="Anterola A."/>
            <person name="Aoki S."/>
            <person name="Ashton N."/>
            <person name="Barbazuk W.B."/>
            <person name="Barker E."/>
            <person name="Bennetzen J."/>
            <person name="Bezanilla M."/>
            <person name="Blankenship R."/>
            <person name="Cho S.H."/>
            <person name="Dutcher S."/>
            <person name="Estelle M."/>
            <person name="Fawcett J.A."/>
            <person name="Gundlach H."/>
            <person name="Hanada K."/>
            <person name="Heyl A."/>
            <person name="Hicks K.A."/>
            <person name="Hugh J."/>
            <person name="Lohr M."/>
            <person name="Mayer K."/>
            <person name="Melkozernov A."/>
            <person name="Murata T."/>
            <person name="Nelson D."/>
            <person name="Pils B."/>
            <person name="Prigge M."/>
            <person name="Reiss B."/>
            <person name="Renner T."/>
            <person name="Rombauts S."/>
            <person name="Rushton P."/>
            <person name="Sanderfoot A."/>
            <person name="Schween G."/>
            <person name="Shiu S.-H."/>
            <person name="Stueber K."/>
            <person name="Theodoulou F.L."/>
            <person name="Tu H."/>
            <person name="Van de Peer Y."/>
            <person name="Verrier P.J."/>
            <person name="Waters E."/>
            <person name="Wood A."/>
            <person name="Yang L."/>
            <person name="Cove D."/>
            <person name="Cuming A."/>
            <person name="Hasebe M."/>
            <person name="Lucas S."/>
            <person name="Mishler D.B."/>
            <person name="Reski R."/>
            <person name="Grigoriev I."/>
            <person name="Quatrano R.S."/>
            <person name="Boore J.L."/>
        </authorList>
    </citation>
    <scope>NUCLEOTIDE SEQUENCE [LARGE SCALE GENOMIC DNA]</scope>
    <source>
        <strain evidence="3 4">cv. Gransden 2004</strain>
    </source>
</reference>
<dbReference type="Gramene" id="Pp3c24_4420V3.2">
    <property type="protein sequence ID" value="Pp3c24_4420V3.2"/>
    <property type="gene ID" value="Pp3c24_4420"/>
</dbReference>
<dbReference type="EMBL" id="ABEU02000024">
    <property type="protein sequence ID" value="PNR28021.1"/>
    <property type="molecule type" value="Genomic_DNA"/>
</dbReference>
<gene>
    <name evidence="3" type="primary">LOC112277051</name>
    <name evidence="2" type="ORF">PHYPA_028613</name>
</gene>
<dbReference type="EnsemblPlants" id="Pp3c24_4420V3.2">
    <property type="protein sequence ID" value="Pp3c24_4420V3.2"/>
    <property type="gene ID" value="Pp3c24_4420"/>
</dbReference>
<dbReference type="OrthoDB" id="10260545at2759"/>
<dbReference type="EnsemblPlants" id="Pp3c24_4420V3.1">
    <property type="protein sequence ID" value="Pp3c24_4420V3.1"/>
    <property type="gene ID" value="Pp3c24_4420"/>
</dbReference>
<evidence type="ECO:0000313" key="2">
    <source>
        <dbReference type="EMBL" id="PNR28021.1"/>
    </source>
</evidence>
<organism evidence="2">
    <name type="scientific">Physcomitrium patens</name>
    <name type="common">Spreading-leaved earth moss</name>
    <name type="synonym">Physcomitrella patens</name>
    <dbReference type="NCBI Taxonomy" id="3218"/>
    <lineage>
        <taxon>Eukaryota</taxon>
        <taxon>Viridiplantae</taxon>
        <taxon>Streptophyta</taxon>
        <taxon>Embryophyta</taxon>
        <taxon>Bryophyta</taxon>
        <taxon>Bryophytina</taxon>
        <taxon>Bryopsida</taxon>
        <taxon>Funariidae</taxon>
        <taxon>Funariales</taxon>
        <taxon>Funariaceae</taxon>
        <taxon>Physcomitrium</taxon>
    </lineage>
</organism>
<proteinExistence type="predicted"/>
<dbReference type="PaxDb" id="3218-PP1S18_52V6.2"/>
<dbReference type="Gramene" id="Pp3c24_4420V3.1">
    <property type="protein sequence ID" value="Pp3c24_4420V3.1"/>
    <property type="gene ID" value="Pp3c24_4420"/>
</dbReference>
<evidence type="ECO:0000313" key="3">
    <source>
        <dbReference type="EnsemblPlants" id="Pp3c24_4420V3.1"/>
    </source>
</evidence>
<keyword evidence="4" id="KW-1185">Reference proteome</keyword>
<reference evidence="3" key="3">
    <citation type="submission" date="2020-12" db="UniProtKB">
        <authorList>
            <consortium name="EnsemblPlants"/>
        </authorList>
    </citation>
    <scope>IDENTIFICATION</scope>
</reference>
<feature type="region of interest" description="Disordered" evidence="1">
    <location>
        <begin position="1"/>
        <end position="70"/>
    </location>
</feature>
<dbReference type="RefSeq" id="XP_024364790.1">
    <property type="nucleotide sequence ID" value="XM_024509022.2"/>
</dbReference>
<feature type="region of interest" description="Disordered" evidence="1">
    <location>
        <begin position="102"/>
        <end position="143"/>
    </location>
</feature>
<dbReference type="RefSeq" id="XP_024364791.1">
    <property type="nucleotide sequence ID" value="XM_024509023.2"/>
</dbReference>
<evidence type="ECO:0000256" key="1">
    <source>
        <dbReference type="SAM" id="MobiDB-lite"/>
    </source>
</evidence>
<dbReference type="AlphaFoldDB" id="A0A2K1IFG6"/>
<feature type="compositionally biased region" description="Low complexity" evidence="1">
    <location>
        <begin position="121"/>
        <end position="133"/>
    </location>
</feature>
<feature type="compositionally biased region" description="Polar residues" evidence="1">
    <location>
        <begin position="134"/>
        <end position="143"/>
    </location>
</feature>
<dbReference type="KEGG" id="ppp:112277051"/>
<dbReference type="RefSeq" id="XP_024364793.1">
    <property type="nucleotide sequence ID" value="XM_024509025.2"/>
</dbReference>
<dbReference type="GeneID" id="112277051"/>